<evidence type="ECO:0000256" key="2">
    <source>
        <dbReference type="ARBA" id="ARBA00006375"/>
    </source>
</evidence>
<feature type="repeat" description="Solcar" evidence="9">
    <location>
        <begin position="58"/>
        <end position="143"/>
    </location>
</feature>
<dbReference type="GO" id="GO:0006635">
    <property type="term" value="P:fatty acid beta-oxidation"/>
    <property type="evidence" value="ECO:0007669"/>
    <property type="project" value="InterPro"/>
</dbReference>
<evidence type="ECO:0000256" key="1">
    <source>
        <dbReference type="ARBA" id="ARBA00004585"/>
    </source>
</evidence>
<evidence type="ECO:0000256" key="4">
    <source>
        <dbReference type="ARBA" id="ARBA00022692"/>
    </source>
</evidence>
<keyword evidence="6" id="KW-1133">Transmembrane helix</keyword>
<dbReference type="GO" id="GO:0015217">
    <property type="term" value="F:ADP transmembrane transporter activity"/>
    <property type="evidence" value="ECO:0007669"/>
    <property type="project" value="InterPro"/>
</dbReference>
<dbReference type="PROSITE" id="PS50920">
    <property type="entry name" value="SOLCAR"/>
    <property type="match status" value="2"/>
</dbReference>
<dbReference type="GO" id="GO:0007031">
    <property type="term" value="P:peroxisome organization"/>
    <property type="evidence" value="ECO:0007669"/>
    <property type="project" value="TreeGrafter"/>
</dbReference>
<evidence type="ECO:0000256" key="6">
    <source>
        <dbReference type="ARBA" id="ARBA00022989"/>
    </source>
</evidence>
<feature type="non-terminal residue" evidence="11">
    <location>
        <position position="276"/>
    </location>
</feature>
<dbReference type="InterPro" id="IPR018108">
    <property type="entry name" value="MCP_transmembrane"/>
</dbReference>
<comment type="similarity">
    <text evidence="2 10">Belongs to the mitochondrial carrier (TC 2.A.29) family.</text>
</comment>
<dbReference type="InterPro" id="IPR045900">
    <property type="entry name" value="Peroxisomal_Ade_carrier"/>
</dbReference>
<evidence type="ECO:0000256" key="3">
    <source>
        <dbReference type="ARBA" id="ARBA00022448"/>
    </source>
</evidence>
<proteinExistence type="inferred from homology"/>
<evidence type="ECO:0000256" key="7">
    <source>
        <dbReference type="ARBA" id="ARBA00023136"/>
    </source>
</evidence>
<name>A0A835ZGU7_9STRA</name>
<gene>
    <name evidence="11" type="ORF">JKP88DRAFT_137336</name>
</gene>
<evidence type="ECO:0000256" key="9">
    <source>
        <dbReference type="PROSITE-ProRule" id="PRU00282"/>
    </source>
</evidence>
<dbReference type="AlphaFoldDB" id="A0A835ZGU7"/>
<dbReference type="PANTHER" id="PTHR46650:SF1">
    <property type="entry name" value="PEROXISOMAL ADENINE NUCLEOTIDE TRANSPORTER 1"/>
    <property type="match status" value="1"/>
</dbReference>
<dbReference type="EMBL" id="JAFCMP010000035">
    <property type="protein sequence ID" value="KAG5190294.1"/>
    <property type="molecule type" value="Genomic_DNA"/>
</dbReference>
<protein>
    <submittedName>
        <fullName evidence="11">Mitochondrial carrier domain-containing protein</fullName>
    </submittedName>
</protein>
<reference evidence="11" key="1">
    <citation type="submission" date="2021-02" db="EMBL/GenBank/DDBJ databases">
        <title>First Annotated Genome of the Yellow-green Alga Tribonema minus.</title>
        <authorList>
            <person name="Mahan K.M."/>
        </authorList>
    </citation>
    <scope>NUCLEOTIDE SEQUENCE</scope>
    <source>
        <strain evidence="11">UTEX B ZZ1240</strain>
    </source>
</reference>
<evidence type="ECO:0000313" key="11">
    <source>
        <dbReference type="EMBL" id="KAG5190294.1"/>
    </source>
</evidence>
<dbReference type="Gene3D" id="1.50.40.10">
    <property type="entry name" value="Mitochondrial carrier domain"/>
    <property type="match status" value="1"/>
</dbReference>
<dbReference type="Pfam" id="PF00153">
    <property type="entry name" value="Mito_carr"/>
    <property type="match status" value="2"/>
</dbReference>
<evidence type="ECO:0000256" key="5">
    <source>
        <dbReference type="ARBA" id="ARBA00022737"/>
    </source>
</evidence>
<keyword evidence="12" id="KW-1185">Reference proteome</keyword>
<dbReference type="SUPFAM" id="SSF103506">
    <property type="entry name" value="Mitochondrial carrier"/>
    <property type="match status" value="1"/>
</dbReference>
<organism evidence="11 12">
    <name type="scientific">Tribonema minus</name>
    <dbReference type="NCBI Taxonomy" id="303371"/>
    <lineage>
        <taxon>Eukaryota</taxon>
        <taxon>Sar</taxon>
        <taxon>Stramenopiles</taxon>
        <taxon>Ochrophyta</taxon>
        <taxon>PX clade</taxon>
        <taxon>Xanthophyceae</taxon>
        <taxon>Tribonematales</taxon>
        <taxon>Tribonemataceae</taxon>
        <taxon>Tribonema</taxon>
    </lineage>
</organism>
<evidence type="ECO:0000313" key="12">
    <source>
        <dbReference type="Proteomes" id="UP000664859"/>
    </source>
</evidence>
<comment type="caution">
    <text evidence="11">The sequence shown here is derived from an EMBL/GenBank/DDBJ whole genome shotgun (WGS) entry which is preliminary data.</text>
</comment>
<keyword evidence="5" id="KW-0677">Repeat</keyword>
<keyword evidence="7 9" id="KW-0472">Membrane</keyword>
<dbReference type="GO" id="GO:0005347">
    <property type="term" value="F:ATP transmembrane transporter activity"/>
    <property type="evidence" value="ECO:0007669"/>
    <property type="project" value="InterPro"/>
</dbReference>
<keyword evidence="4 9" id="KW-0812">Transmembrane</keyword>
<dbReference type="GO" id="GO:0005778">
    <property type="term" value="C:peroxisomal membrane"/>
    <property type="evidence" value="ECO:0007669"/>
    <property type="project" value="UniProtKB-SubCell"/>
</dbReference>
<keyword evidence="3 10" id="KW-0813">Transport</keyword>
<comment type="subcellular location">
    <subcellularLocation>
        <location evidence="1">Peroxisome membrane</location>
        <topology evidence="1">Multi-pass membrane protein</topology>
    </subcellularLocation>
</comment>
<feature type="non-terminal residue" evidence="11">
    <location>
        <position position="1"/>
    </location>
</feature>
<dbReference type="PANTHER" id="PTHR46650">
    <property type="entry name" value="PEROXISOMAL ADENINE NUCLEOTIDE TRANSPORTER 1"/>
    <property type="match status" value="1"/>
</dbReference>
<evidence type="ECO:0000256" key="10">
    <source>
        <dbReference type="RuleBase" id="RU000488"/>
    </source>
</evidence>
<evidence type="ECO:0000256" key="8">
    <source>
        <dbReference type="ARBA" id="ARBA00023140"/>
    </source>
</evidence>
<feature type="repeat" description="Solcar" evidence="9">
    <location>
        <begin position="170"/>
        <end position="261"/>
    </location>
</feature>
<keyword evidence="8" id="KW-0576">Peroxisome</keyword>
<dbReference type="InterPro" id="IPR023395">
    <property type="entry name" value="MCP_dom_sf"/>
</dbReference>
<accession>A0A835ZGU7</accession>
<dbReference type="OrthoDB" id="446044at2759"/>
<dbReference type="Proteomes" id="UP000664859">
    <property type="component" value="Unassembled WGS sequence"/>
</dbReference>
<sequence length="276" mass="28330">ARSSLSVARHIIQCRGAAGLYDGVEYSVLEGALEKAAYFYGYGWLRRAAVAARGGRPPGALADVALGYAADACHLPLTLPLQLVLARLITARGGSGGAGADGIVRGILKTQGWRGLYRGARAYVVLCLKPALQYAIFNRLRGAVLAAAAARRRGGGSGSGGAAAPAATTLSAAQAFALGAIARAIATVAVFPFTRAKVLAMTDDGGHSESGKPPPSILQSLVLIARTEGPRALFKGVGPELTRGVLSAALMLMIKERSGALSLQLLRSLSGHRPPP</sequence>